<evidence type="ECO:0000313" key="1">
    <source>
        <dbReference type="EMBL" id="KAJ4715633.1"/>
    </source>
</evidence>
<sequence length="598" mass="65016">MPTLSVLHPIVLLLIVLLSAWDSAGERPYYGTSRREEIVASNAVVATDDGRCSEIGIEVLKEGGHAVDAAVAASLCLGVVSGASSGIGGGSFMLIRLKNGHTQAIDMREVAPLKASEDMYHGNETLKKVGILSVAVPGQLAGLHKAWEEHGTLPWERLVEPARKLAHNGFAISPYVHYEMEQTKSGIFADPGLREVYTRNGRLLNTNDTCYNKKLAKTLHQIAKQGIEVFYNGSVGVNLINDIQKAGGILNLTDLRRYQPKIRKPIIEHVLGHKLISFPPPSSGGATMILMLNILAQYPIPSGLGGPLGVHRKIEALKNAFAVRSNLGDPDFVNITAVLSDMLSVSFAKQLKKNISDSRTYGPRHYGGKWNPLNDHGTSHMSIIDEERNAVAITNTVNAYFGAQILSPSTGITLNNEMDDFSMPLNSTSESQLHPPPAPANFIRPGKRPLSSMSPTIILKNGKLKAVMGASGGANIIAGTTQVLLNYFVHKMNPLSAVMAPRFYHQWIPNIAYYENWTSVIDDHYQMSSFTLASLAKKKHVLEKFTSGVICQFIEHETKELREQDGGRELIESIVEDGSAGKLVGVSDPRKGGYPAGY</sequence>
<keyword evidence="2" id="KW-1185">Reference proteome</keyword>
<protein>
    <submittedName>
        <fullName evidence="1">Gamma-glutamyltranspeptidase</fullName>
    </submittedName>
</protein>
<comment type="caution">
    <text evidence="1">The sequence shown here is derived from an EMBL/GenBank/DDBJ whole genome shotgun (WGS) entry which is preliminary data.</text>
</comment>
<name>A0ACC1XWW7_MELAZ</name>
<organism evidence="1 2">
    <name type="scientific">Melia azedarach</name>
    <name type="common">Chinaberry tree</name>
    <dbReference type="NCBI Taxonomy" id="155640"/>
    <lineage>
        <taxon>Eukaryota</taxon>
        <taxon>Viridiplantae</taxon>
        <taxon>Streptophyta</taxon>
        <taxon>Embryophyta</taxon>
        <taxon>Tracheophyta</taxon>
        <taxon>Spermatophyta</taxon>
        <taxon>Magnoliopsida</taxon>
        <taxon>eudicotyledons</taxon>
        <taxon>Gunneridae</taxon>
        <taxon>Pentapetalae</taxon>
        <taxon>rosids</taxon>
        <taxon>malvids</taxon>
        <taxon>Sapindales</taxon>
        <taxon>Meliaceae</taxon>
        <taxon>Melia</taxon>
    </lineage>
</organism>
<proteinExistence type="predicted"/>
<gene>
    <name evidence="1" type="ORF">OWV82_013966</name>
</gene>
<evidence type="ECO:0000313" key="2">
    <source>
        <dbReference type="Proteomes" id="UP001164539"/>
    </source>
</evidence>
<dbReference type="EMBL" id="CM051400">
    <property type="protein sequence ID" value="KAJ4715633.1"/>
    <property type="molecule type" value="Genomic_DNA"/>
</dbReference>
<accession>A0ACC1XWW7</accession>
<reference evidence="1 2" key="1">
    <citation type="journal article" date="2023" name="Science">
        <title>Complex scaffold remodeling in plant triterpene biosynthesis.</title>
        <authorList>
            <person name="De La Pena R."/>
            <person name="Hodgson H."/>
            <person name="Liu J.C."/>
            <person name="Stephenson M.J."/>
            <person name="Martin A.C."/>
            <person name="Owen C."/>
            <person name="Harkess A."/>
            <person name="Leebens-Mack J."/>
            <person name="Jimenez L.E."/>
            <person name="Osbourn A."/>
            <person name="Sattely E.S."/>
        </authorList>
    </citation>
    <scope>NUCLEOTIDE SEQUENCE [LARGE SCALE GENOMIC DNA]</scope>
    <source>
        <strain evidence="2">cv. JPN11</strain>
        <tissue evidence="1">Leaf</tissue>
    </source>
</reference>
<dbReference type="Proteomes" id="UP001164539">
    <property type="component" value="Chromosome 7"/>
</dbReference>